<gene>
    <name evidence="1" type="ORF">POL68_14335</name>
</gene>
<evidence type="ECO:0000313" key="2">
    <source>
        <dbReference type="Proteomes" id="UP001221838"/>
    </source>
</evidence>
<sequence length="149" mass="14995">MNRVLLLPLLLLACSDRDLCTEAPLCEDGRAINCEPSCLVGPCSTGPSSVACGEQAACTIVPGDLASPRFFRSRALCVEEGAASCDPATAGPPVCPGNGLIVGCSEYKRVIRAPCAQAVLYFTNIACCSGTGPVDGGTPDGGTSSDGGP</sequence>
<proteinExistence type="predicted"/>
<evidence type="ECO:0000313" key="1">
    <source>
        <dbReference type="EMBL" id="MDC0709646.1"/>
    </source>
</evidence>
<name>A0ABT5D7K8_9BACT</name>
<comment type="caution">
    <text evidence="1">The sequence shown here is derived from an EMBL/GenBank/DDBJ whole genome shotgun (WGS) entry which is preliminary data.</text>
</comment>
<reference evidence="1 2" key="1">
    <citation type="submission" date="2022-11" db="EMBL/GenBank/DDBJ databases">
        <title>Minimal conservation of predation-associated metabolite biosynthetic gene clusters underscores biosynthetic potential of Myxococcota including descriptions for ten novel species: Archangium lansinium sp. nov., Myxococcus landrumus sp. nov., Nannocystis bai.</title>
        <authorList>
            <person name="Ahearne A."/>
            <person name="Stevens C."/>
            <person name="Dowd S."/>
        </authorList>
    </citation>
    <scope>NUCLEOTIDE SEQUENCE [LARGE SCALE GENOMIC DNA]</scope>
    <source>
        <strain evidence="1 2">NCWAL01</strain>
    </source>
</reference>
<organism evidence="1 2">
    <name type="scientific">Stigmatella ashevillensis</name>
    <dbReference type="NCBI Taxonomy" id="2995309"/>
    <lineage>
        <taxon>Bacteria</taxon>
        <taxon>Pseudomonadati</taxon>
        <taxon>Myxococcota</taxon>
        <taxon>Myxococcia</taxon>
        <taxon>Myxococcales</taxon>
        <taxon>Cystobacterineae</taxon>
        <taxon>Archangiaceae</taxon>
        <taxon>Stigmatella</taxon>
    </lineage>
</organism>
<accession>A0ABT5D7K8</accession>
<protein>
    <recommendedName>
        <fullName evidence="3">Lipoprotein</fullName>
    </recommendedName>
</protein>
<dbReference type="RefSeq" id="WP_272138375.1">
    <property type="nucleotide sequence ID" value="NZ_JAQNDM010000002.1"/>
</dbReference>
<keyword evidence="2" id="KW-1185">Reference proteome</keyword>
<dbReference type="EMBL" id="JAQNDM010000002">
    <property type="protein sequence ID" value="MDC0709646.1"/>
    <property type="molecule type" value="Genomic_DNA"/>
</dbReference>
<dbReference type="Proteomes" id="UP001221838">
    <property type="component" value="Unassembled WGS sequence"/>
</dbReference>
<evidence type="ECO:0008006" key="3">
    <source>
        <dbReference type="Google" id="ProtNLM"/>
    </source>
</evidence>